<sequence length="292" mass="31541">MVAVLLPPWSSPPPPPPPCRPPCRRPACTREISTVVTTTTGARFARRPPVARLRRQAEAAVRPSARSQLAAARRPVDGPAANSPRSPRTGRRPTTVVTAVTAVTSRPRCMKHFRRHRAPKRDASTSKHLVKRQIAATPRHRTTCAGKFTHGELPGQSPGRWKRSNLPGQALHRAAPLHCTAAPAAIAQHVRRSRRLLPDVHMSTSSYVCYCALAARQASAPAAHKALAGGTCWYMLVHAGTCCRQAVALLPDPEYAQASFGSEFGPSTVDSDICGPCLPWPWSWGGRGVVVE</sequence>
<dbReference type="Proteomes" id="UP000799753">
    <property type="component" value="Unassembled WGS sequence"/>
</dbReference>
<keyword evidence="3" id="KW-1185">Reference proteome</keyword>
<evidence type="ECO:0000256" key="1">
    <source>
        <dbReference type="SAM" id="MobiDB-lite"/>
    </source>
</evidence>
<evidence type="ECO:0000313" key="3">
    <source>
        <dbReference type="Proteomes" id="UP000799753"/>
    </source>
</evidence>
<evidence type="ECO:0000313" key="2">
    <source>
        <dbReference type="EMBL" id="KAF2639996.1"/>
    </source>
</evidence>
<organism evidence="2 3">
    <name type="scientific">Massarina eburnea CBS 473.64</name>
    <dbReference type="NCBI Taxonomy" id="1395130"/>
    <lineage>
        <taxon>Eukaryota</taxon>
        <taxon>Fungi</taxon>
        <taxon>Dikarya</taxon>
        <taxon>Ascomycota</taxon>
        <taxon>Pezizomycotina</taxon>
        <taxon>Dothideomycetes</taxon>
        <taxon>Pleosporomycetidae</taxon>
        <taxon>Pleosporales</taxon>
        <taxon>Massarineae</taxon>
        <taxon>Massarinaceae</taxon>
        <taxon>Massarina</taxon>
    </lineage>
</organism>
<proteinExistence type="predicted"/>
<name>A0A6A6RWS0_9PLEO</name>
<feature type="region of interest" description="Disordered" evidence="1">
    <location>
        <begin position="114"/>
        <end position="134"/>
    </location>
</feature>
<feature type="compositionally biased region" description="Pro residues" evidence="1">
    <location>
        <begin position="9"/>
        <end position="21"/>
    </location>
</feature>
<dbReference type="EMBL" id="MU006785">
    <property type="protein sequence ID" value="KAF2639996.1"/>
    <property type="molecule type" value="Genomic_DNA"/>
</dbReference>
<feature type="region of interest" description="Disordered" evidence="1">
    <location>
        <begin position="1"/>
        <end position="24"/>
    </location>
</feature>
<dbReference type="AlphaFoldDB" id="A0A6A6RWS0"/>
<protein>
    <submittedName>
        <fullName evidence="2">Uncharacterized protein</fullName>
    </submittedName>
</protein>
<gene>
    <name evidence="2" type="ORF">P280DRAFT_25179</name>
</gene>
<accession>A0A6A6RWS0</accession>
<reference evidence="2" key="1">
    <citation type="journal article" date="2020" name="Stud. Mycol.">
        <title>101 Dothideomycetes genomes: a test case for predicting lifestyles and emergence of pathogens.</title>
        <authorList>
            <person name="Haridas S."/>
            <person name="Albert R."/>
            <person name="Binder M."/>
            <person name="Bloem J."/>
            <person name="Labutti K."/>
            <person name="Salamov A."/>
            <person name="Andreopoulos B."/>
            <person name="Baker S."/>
            <person name="Barry K."/>
            <person name="Bills G."/>
            <person name="Bluhm B."/>
            <person name="Cannon C."/>
            <person name="Castanera R."/>
            <person name="Culley D."/>
            <person name="Daum C."/>
            <person name="Ezra D."/>
            <person name="Gonzalez J."/>
            <person name="Henrissat B."/>
            <person name="Kuo A."/>
            <person name="Liang C."/>
            <person name="Lipzen A."/>
            <person name="Lutzoni F."/>
            <person name="Magnuson J."/>
            <person name="Mondo S."/>
            <person name="Nolan M."/>
            <person name="Ohm R."/>
            <person name="Pangilinan J."/>
            <person name="Park H.-J."/>
            <person name="Ramirez L."/>
            <person name="Alfaro M."/>
            <person name="Sun H."/>
            <person name="Tritt A."/>
            <person name="Yoshinaga Y."/>
            <person name="Zwiers L.-H."/>
            <person name="Turgeon B."/>
            <person name="Goodwin S."/>
            <person name="Spatafora J."/>
            <person name="Crous P."/>
            <person name="Grigoriev I."/>
        </authorList>
    </citation>
    <scope>NUCLEOTIDE SEQUENCE</scope>
    <source>
        <strain evidence="2">CBS 473.64</strain>
    </source>
</reference>
<feature type="region of interest" description="Disordered" evidence="1">
    <location>
        <begin position="39"/>
        <end position="94"/>
    </location>
</feature>
<feature type="compositionally biased region" description="Low complexity" evidence="1">
    <location>
        <begin position="83"/>
        <end position="94"/>
    </location>
</feature>